<gene>
    <name evidence="2" type="primary">2</name>
    <name evidence="2" type="ORF">SEA_FUZZBUSTER_2</name>
</gene>
<feature type="transmembrane region" description="Helical" evidence="1">
    <location>
        <begin position="6"/>
        <end position="23"/>
    </location>
</feature>
<protein>
    <submittedName>
        <fullName evidence="2">Membrane protein</fullName>
    </submittedName>
</protein>
<evidence type="ECO:0000256" key="1">
    <source>
        <dbReference type="SAM" id="Phobius"/>
    </source>
</evidence>
<accession>A0A516KUX8</accession>
<evidence type="ECO:0000313" key="2">
    <source>
        <dbReference type="EMBL" id="QDP45486.1"/>
    </source>
</evidence>
<reference evidence="2 3" key="1">
    <citation type="submission" date="2019-06" db="EMBL/GenBank/DDBJ databases">
        <authorList>
            <person name="Austin C.R."/>
            <person name="Baumgardner C.A."/>
            <person name="Baysinger H.J."/>
            <person name="David A.M."/>
            <person name="Folse N.B."/>
            <person name="Gammon C.A."/>
            <person name="Garcia V.M."/>
            <person name="Gobble C.S."/>
            <person name="Herold B.N."/>
            <person name="Huamancondor M.S."/>
            <person name="Matheson G.R."/>
            <person name="Mondragon I."/>
            <person name="Nemes S.A."/>
            <person name="Neri L.M."/>
            <person name="Renaud V.D."/>
            <person name="Rigsbee E.A."/>
            <person name="Rockette B.M."/>
            <person name="Santiago M.R."/>
            <person name="Savage M.D."/>
            <person name="Simpson J.M."/>
            <person name="Slentz J.N."/>
            <person name="Spencer B.G."/>
            <person name="White D.J."/>
            <person name="Yarboro C.B."/>
            <person name="Anderson E.L."/>
            <person name="Wallen J.R."/>
            <person name="Gainey M.D."/>
            <person name="Garlena R.A."/>
            <person name="Russell D.A."/>
            <person name="Pope W.H."/>
            <person name="Jacobs-Sera D."/>
            <person name="Hatfull G.F."/>
        </authorList>
    </citation>
    <scope>NUCLEOTIDE SEQUENCE [LARGE SCALE GENOMIC DNA]</scope>
</reference>
<dbReference type="EMBL" id="MN062720">
    <property type="protein sequence ID" value="QDP45486.1"/>
    <property type="molecule type" value="Genomic_DNA"/>
</dbReference>
<feature type="transmembrane region" description="Helical" evidence="1">
    <location>
        <begin position="75"/>
        <end position="95"/>
    </location>
</feature>
<keyword evidence="1" id="KW-0812">Transmembrane</keyword>
<keyword evidence="1" id="KW-0472">Membrane</keyword>
<name>A0A516KUX8_9CAUD</name>
<keyword evidence="3" id="KW-1185">Reference proteome</keyword>
<dbReference type="Proteomes" id="UP000315280">
    <property type="component" value="Segment"/>
</dbReference>
<keyword evidence="1" id="KW-1133">Transmembrane helix</keyword>
<sequence>MNLIQVAILAVALGFAAAGALQSRRGVRRARKGQAIADGWAHPSVQATNDPDTVIENNLRGHRLREEGRRMMVNGIRLSIVGFALAFAPLIWWLWA</sequence>
<organism evidence="2 3">
    <name type="scientific">Microbacterium phage FuzzBuster</name>
    <dbReference type="NCBI Taxonomy" id="2590935"/>
    <lineage>
        <taxon>Viruses</taxon>
        <taxon>Duplodnaviria</taxon>
        <taxon>Heunggongvirae</taxon>
        <taxon>Uroviricota</taxon>
        <taxon>Caudoviricetes</taxon>
        <taxon>Hodgkinviridae</taxon>
        <taxon>Fuzzbustervirus</taxon>
        <taxon>Fuzzbustervirus fuzzbuster</taxon>
    </lineage>
</organism>
<proteinExistence type="predicted"/>
<evidence type="ECO:0000313" key="3">
    <source>
        <dbReference type="Proteomes" id="UP000315280"/>
    </source>
</evidence>